<accession>A0A841R3L8</accession>
<evidence type="ECO:0000259" key="2">
    <source>
        <dbReference type="Pfam" id="PF00582"/>
    </source>
</evidence>
<proteinExistence type="inferred from homology"/>
<protein>
    <submittedName>
        <fullName evidence="3">Nucleotide-binding universal stress UspA family protein</fullName>
    </submittedName>
</protein>
<dbReference type="OrthoDB" id="9777884at2"/>
<feature type="domain" description="UspA" evidence="2">
    <location>
        <begin position="5"/>
        <end position="165"/>
    </location>
</feature>
<sequence length="165" mass="17943">MKSSWQRILVPTDGSENARRALHEAAQLAMKFGAELQLLTVLEDRLYAGNLIGRGAGERLYSGVVEVSRTPDAEERVDSGLPEHQMAQVREGLRREAATLPQDVPLRMFFAVGDVRETILTVADELNADLIVIGSRGLGSVKGLVLGAASQYVLQHATRPVLVVK</sequence>
<evidence type="ECO:0000313" key="4">
    <source>
        <dbReference type="Proteomes" id="UP000591941"/>
    </source>
</evidence>
<dbReference type="PANTHER" id="PTHR46268">
    <property type="entry name" value="STRESS RESPONSE PROTEIN NHAX"/>
    <property type="match status" value="1"/>
</dbReference>
<dbReference type="GeneID" id="93486048"/>
<dbReference type="SUPFAM" id="SSF52402">
    <property type="entry name" value="Adenine nucleotide alpha hydrolases-like"/>
    <property type="match status" value="1"/>
</dbReference>
<dbReference type="PRINTS" id="PR01438">
    <property type="entry name" value="UNVRSLSTRESS"/>
</dbReference>
<dbReference type="InterPro" id="IPR006016">
    <property type="entry name" value="UspA"/>
</dbReference>
<dbReference type="Gene3D" id="3.40.50.620">
    <property type="entry name" value="HUPs"/>
    <property type="match status" value="1"/>
</dbReference>
<organism evidence="3 4">
    <name type="scientific">Negativicoccus succinicivorans</name>
    <dbReference type="NCBI Taxonomy" id="620903"/>
    <lineage>
        <taxon>Bacteria</taxon>
        <taxon>Bacillati</taxon>
        <taxon>Bacillota</taxon>
        <taxon>Negativicutes</taxon>
        <taxon>Veillonellales</taxon>
        <taxon>Veillonellaceae</taxon>
        <taxon>Negativicoccus</taxon>
    </lineage>
</organism>
<evidence type="ECO:0000313" key="3">
    <source>
        <dbReference type="EMBL" id="MBB6477737.1"/>
    </source>
</evidence>
<dbReference type="Pfam" id="PF00582">
    <property type="entry name" value="Usp"/>
    <property type="match status" value="1"/>
</dbReference>
<dbReference type="InterPro" id="IPR006015">
    <property type="entry name" value="Universal_stress_UspA"/>
</dbReference>
<dbReference type="PANTHER" id="PTHR46268:SF6">
    <property type="entry name" value="UNIVERSAL STRESS PROTEIN UP12"/>
    <property type="match status" value="1"/>
</dbReference>
<dbReference type="AlphaFoldDB" id="A0A841R3L8"/>
<dbReference type="CDD" id="cd00293">
    <property type="entry name" value="USP-like"/>
    <property type="match status" value="1"/>
</dbReference>
<dbReference type="EMBL" id="JACHHI010000003">
    <property type="protein sequence ID" value="MBB6477737.1"/>
    <property type="molecule type" value="Genomic_DNA"/>
</dbReference>
<name>A0A841R3L8_9FIRM</name>
<dbReference type="Proteomes" id="UP000591941">
    <property type="component" value="Unassembled WGS sequence"/>
</dbReference>
<dbReference type="RefSeq" id="WP_159822695.1">
    <property type="nucleotide sequence ID" value="NZ_CABWNB010000002.1"/>
</dbReference>
<comment type="caution">
    <text evidence="3">The sequence shown here is derived from an EMBL/GenBank/DDBJ whole genome shotgun (WGS) entry which is preliminary data.</text>
</comment>
<comment type="similarity">
    <text evidence="1">Belongs to the universal stress protein A family.</text>
</comment>
<evidence type="ECO:0000256" key="1">
    <source>
        <dbReference type="ARBA" id="ARBA00008791"/>
    </source>
</evidence>
<dbReference type="InterPro" id="IPR014729">
    <property type="entry name" value="Rossmann-like_a/b/a_fold"/>
</dbReference>
<keyword evidence="4" id="KW-1185">Reference proteome</keyword>
<reference evidence="3 4" key="1">
    <citation type="submission" date="2020-08" db="EMBL/GenBank/DDBJ databases">
        <title>Genomic Encyclopedia of Type Strains, Phase IV (KMG-IV): sequencing the most valuable type-strain genomes for metagenomic binning, comparative biology and taxonomic classification.</title>
        <authorList>
            <person name="Goeker M."/>
        </authorList>
    </citation>
    <scope>NUCLEOTIDE SEQUENCE [LARGE SCALE GENOMIC DNA]</scope>
    <source>
        <strain evidence="3 4">DSM 21255</strain>
    </source>
</reference>
<gene>
    <name evidence="3" type="ORF">HNR45_000770</name>
</gene>